<protein>
    <submittedName>
        <fullName evidence="1">Uncharacterized protein</fullName>
    </submittedName>
</protein>
<name>A0ACB8BIY4_9AGAM</name>
<sequence>MYSYLLSTLTNQNFQADVHRVRGSVRPGCAKTANFTASLLTFDIYLSSGPNMFCAILFVYIAKSFRGSLVVPLFRQATGDTVTLTTTSPTVRSSWAQLVDYVSVGAA</sequence>
<evidence type="ECO:0000313" key="1">
    <source>
        <dbReference type="EMBL" id="KAH7925821.1"/>
    </source>
</evidence>
<accession>A0ACB8BIY4</accession>
<dbReference type="Proteomes" id="UP000790709">
    <property type="component" value="Unassembled WGS sequence"/>
</dbReference>
<organism evidence="1 2">
    <name type="scientific">Leucogyrophana mollusca</name>
    <dbReference type="NCBI Taxonomy" id="85980"/>
    <lineage>
        <taxon>Eukaryota</taxon>
        <taxon>Fungi</taxon>
        <taxon>Dikarya</taxon>
        <taxon>Basidiomycota</taxon>
        <taxon>Agaricomycotina</taxon>
        <taxon>Agaricomycetes</taxon>
        <taxon>Agaricomycetidae</taxon>
        <taxon>Boletales</taxon>
        <taxon>Boletales incertae sedis</taxon>
        <taxon>Leucogyrophana</taxon>
    </lineage>
</organism>
<comment type="caution">
    <text evidence="1">The sequence shown here is derived from an EMBL/GenBank/DDBJ whole genome shotgun (WGS) entry which is preliminary data.</text>
</comment>
<keyword evidence="2" id="KW-1185">Reference proteome</keyword>
<gene>
    <name evidence="1" type="ORF">BV22DRAFT_403375</name>
</gene>
<reference evidence="1" key="1">
    <citation type="journal article" date="2021" name="New Phytol.">
        <title>Evolutionary innovations through gain and loss of genes in the ectomycorrhizal Boletales.</title>
        <authorList>
            <person name="Wu G."/>
            <person name="Miyauchi S."/>
            <person name="Morin E."/>
            <person name="Kuo A."/>
            <person name="Drula E."/>
            <person name="Varga T."/>
            <person name="Kohler A."/>
            <person name="Feng B."/>
            <person name="Cao Y."/>
            <person name="Lipzen A."/>
            <person name="Daum C."/>
            <person name="Hundley H."/>
            <person name="Pangilinan J."/>
            <person name="Johnson J."/>
            <person name="Barry K."/>
            <person name="LaButti K."/>
            <person name="Ng V."/>
            <person name="Ahrendt S."/>
            <person name="Min B."/>
            <person name="Choi I.G."/>
            <person name="Park H."/>
            <person name="Plett J.M."/>
            <person name="Magnuson J."/>
            <person name="Spatafora J.W."/>
            <person name="Nagy L.G."/>
            <person name="Henrissat B."/>
            <person name="Grigoriev I.V."/>
            <person name="Yang Z.L."/>
            <person name="Xu J."/>
            <person name="Martin F.M."/>
        </authorList>
    </citation>
    <scope>NUCLEOTIDE SEQUENCE</scope>
    <source>
        <strain evidence="1">KUC20120723A-06</strain>
    </source>
</reference>
<evidence type="ECO:0000313" key="2">
    <source>
        <dbReference type="Proteomes" id="UP000790709"/>
    </source>
</evidence>
<dbReference type="EMBL" id="MU266394">
    <property type="protein sequence ID" value="KAH7925821.1"/>
    <property type="molecule type" value="Genomic_DNA"/>
</dbReference>
<proteinExistence type="predicted"/>